<dbReference type="InterPro" id="IPR007070">
    <property type="entry name" value="GPI_EtnP_transferase_1"/>
</dbReference>
<feature type="transmembrane region" description="Helical" evidence="14">
    <location>
        <begin position="907"/>
        <end position="932"/>
    </location>
</feature>
<organism evidence="16 17">
    <name type="scientific">Sparassis crispa</name>
    <dbReference type="NCBI Taxonomy" id="139825"/>
    <lineage>
        <taxon>Eukaryota</taxon>
        <taxon>Fungi</taxon>
        <taxon>Dikarya</taxon>
        <taxon>Basidiomycota</taxon>
        <taxon>Agaricomycotina</taxon>
        <taxon>Agaricomycetes</taxon>
        <taxon>Polyporales</taxon>
        <taxon>Sparassidaceae</taxon>
        <taxon>Sparassis</taxon>
    </lineage>
</organism>
<dbReference type="InParanoid" id="A0A401GXX3"/>
<dbReference type="CDD" id="cd16020">
    <property type="entry name" value="GPI_EPT_1"/>
    <property type="match status" value="1"/>
</dbReference>
<dbReference type="Gene3D" id="3.40.720.10">
    <property type="entry name" value="Alkaline Phosphatase, subunit A"/>
    <property type="match status" value="1"/>
</dbReference>
<keyword evidence="6 14" id="KW-0808">Transferase</keyword>
<feature type="transmembrane region" description="Helical" evidence="14">
    <location>
        <begin position="464"/>
        <end position="485"/>
    </location>
</feature>
<dbReference type="GeneID" id="38783992"/>
<dbReference type="Pfam" id="PF01663">
    <property type="entry name" value="Phosphodiest"/>
    <property type="match status" value="1"/>
</dbReference>
<keyword evidence="10 14" id="KW-0472">Membrane</keyword>
<comment type="similarity">
    <text evidence="3 14">Belongs to the PIGG/PIGN/PIGO family. PIGN subfamily.</text>
</comment>
<evidence type="ECO:0000256" key="14">
    <source>
        <dbReference type="RuleBase" id="RU367138"/>
    </source>
</evidence>
<evidence type="ECO:0000256" key="12">
    <source>
        <dbReference type="ARBA" id="ARBA00023316"/>
    </source>
</evidence>
<evidence type="ECO:0000256" key="4">
    <source>
        <dbReference type="ARBA" id="ARBA00020831"/>
    </source>
</evidence>
<dbReference type="FunCoup" id="A0A401GXX3">
    <property type="interactions" value="185"/>
</dbReference>
<evidence type="ECO:0000256" key="5">
    <source>
        <dbReference type="ARBA" id="ARBA00022502"/>
    </source>
</evidence>
<accession>A0A401GXX3</accession>
<reference evidence="16 17" key="1">
    <citation type="journal article" date="2018" name="Sci. Rep.">
        <title>Genome sequence of the cauliflower mushroom Sparassis crispa (Hanabiratake) and its association with beneficial usage.</title>
        <authorList>
            <person name="Kiyama R."/>
            <person name="Furutani Y."/>
            <person name="Kawaguchi K."/>
            <person name="Nakanishi T."/>
        </authorList>
    </citation>
    <scope>NUCLEOTIDE SEQUENCE [LARGE SCALE GENOMIC DNA]</scope>
</reference>
<feature type="transmembrane region" description="Helical" evidence="14">
    <location>
        <begin position="675"/>
        <end position="697"/>
    </location>
</feature>
<dbReference type="STRING" id="139825.A0A401GXX3"/>
<name>A0A401GXX3_9APHY</name>
<keyword evidence="5 14" id="KW-0337">GPI-anchor biosynthesis</keyword>
<feature type="transmembrane region" description="Helical" evidence="14">
    <location>
        <begin position="613"/>
        <end position="634"/>
    </location>
</feature>
<evidence type="ECO:0000256" key="11">
    <source>
        <dbReference type="ARBA" id="ARBA00023180"/>
    </source>
</evidence>
<evidence type="ECO:0000256" key="7">
    <source>
        <dbReference type="ARBA" id="ARBA00022692"/>
    </source>
</evidence>
<comment type="caution">
    <text evidence="16">The sequence shown here is derived from an EMBL/GenBank/DDBJ whole genome shotgun (WGS) entry which is preliminary data.</text>
</comment>
<evidence type="ECO:0000256" key="13">
    <source>
        <dbReference type="ARBA" id="ARBA00024850"/>
    </source>
</evidence>
<feature type="transmembrane region" description="Helical" evidence="14">
    <location>
        <begin position="873"/>
        <end position="895"/>
    </location>
</feature>
<dbReference type="InterPro" id="IPR017850">
    <property type="entry name" value="Alkaline_phosphatase_core_sf"/>
</dbReference>
<evidence type="ECO:0000256" key="10">
    <source>
        <dbReference type="ARBA" id="ARBA00023136"/>
    </source>
</evidence>
<feature type="transmembrane region" description="Helical" evidence="14">
    <location>
        <begin position="497"/>
        <end position="518"/>
    </location>
</feature>
<evidence type="ECO:0000256" key="2">
    <source>
        <dbReference type="ARBA" id="ARBA00004687"/>
    </source>
</evidence>
<dbReference type="EMBL" id="BFAD01000010">
    <property type="protein sequence ID" value="GBE87075.1"/>
    <property type="molecule type" value="Genomic_DNA"/>
</dbReference>
<feature type="transmembrane region" description="Helical" evidence="14">
    <location>
        <begin position="640"/>
        <end position="663"/>
    </location>
</feature>
<comment type="function">
    <text evidence="13 14">Ethanolamine phosphate transferase involved in glycosylphosphatidylinositol-anchor biosynthesis. Transfers ethanolamine phosphate to the first alpha-1,4-linked mannose of the glycosylphosphatidylinositol precursor of GPI-anchor.</text>
</comment>
<dbReference type="InterPro" id="IPR002591">
    <property type="entry name" value="Phosphodiest/P_Trfase"/>
</dbReference>
<feature type="domain" description="GPI ethanolamine phosphate transferase 1 C-terminal" evidence="15">
    <location>
        <begin position="452"/>
        <end position="899"/>
    </location>
</feature>
<feature type="transmembrane region" description="Helical" evidence="14">
    <location>
        <begin position="798"/>
        <end position="820"/>
    </location>
</feature>
<feature type="transmembrane region" description="Helical" evidence="14">
    <location>
        <begin position="586"/>
        <end position="604"/>
    </location>
</feature>
<comment type="subcellular location">
    <subcellularLocation>
        <location evidence="1 14">Endoplasmic reticulum membrane</location>
        <topology evidence="1 14">Multi-pass membrane protein</topology>
    </subcellularLocation>
</comment>
<evidence type="ECO:0000313" key="17">
    <source>
        <dbReference type="Proteomes" id="UP000287166"/>
    </source>
</evidence>
<keyword evidence="8 14" id="KW-0256">Endoplasmic reticulum</keyword>
<dbReference type="Pfam" id="PF04987">
    <property type="entry name" value="PigN"/>
    <property type="match status" value="1"/>
</dbReference>
<dbReference type="InterPro" id="IPR037671">
    <property type="entry name" value="PIGN_N"/>
</dbReference>
<evidence type="ECO:0000256" key="6">
    <source>
        <dbReference type="ARBA" id="ARBA00022679"/>
    </source>
</evidence>
<dbReference type="AlphaFoldDB" id="A0A401GXX3"/>
<feature type="transmembrane region" description="Helical" evidence="14">
    <location>
        <begin position="709"/>
        <end position="727"/>
    </location>
</feature>
<keyword evidence="7 14" id="KW-0812">Transmembrane</keyword>
<evidence type="ECO:0000256" key="3">
    <source>
        <dbReference type="ARBA" id="ARBA00008400"/>
    </source>
</evidence>
<sequence>MGSRRHSIFQLLVIGLVFHLVYIGTVFDCYFTSPVVHGMQSYNVERAEAKRLVLIVADGLRADLALALNAFPSVPNSPEVVAPYLRSIIQEKGAFGISHTHVPTESRPGHVALIGGMYEDVSAVTKGWKTNPVDFDSVFNRSSHTYSFGSPDILPMFSRGATPGKVETWCYHEDEEDFTKDATALDVWVLDHLRTLFHNATQNSALNTQLRNDRTVFFLHLLGLDTTGHSYRPHSREYMVNIQVVDEIVRQAEELFAEFYRDQDTAFVFTADHGMSKIGNHGDGDPDSTRTPLIVWGKGVRGPLPDSTPSSHDAYSAPWGLSHLLRRDVEQADVAALMAALIGIDWPVNSVGVLPDVDASRPGYMHSRDGEKTQAYASLVNAKVILEHYRVKHEEKKAHALFFKPYPYFVHSHGAEGRPGIGAVAEIEDLMHAEKYTQVRTLSSELIKATLEGLRYLQTYDRTLIRVVVTFAYLGWIAFGAVSIFPPEDQEANTDRADSLVLDLTAALFLFGSWFLFALQRSPWSFYLYICFPCYFWYQVLGARTQFPRALSTRNVLKSSVINPIFSGVVVVAALQGMVMGYTHRSVWSAGFAAIGLIWPLAFWRRDILRENILLFLSWSAACLTTAVFPLLGVDKHENLAAIMSGGLCMLAAGIVGGIMIPIQKIEDRRAFRSTVIFQCLLIIASMIITTSSASNLRAKSGLPPLNQISGWLIFLVASVFPFTRLAQTYHNPVAKILTFFLAFSVCFVILSISVEGLFYCAFSATLLLWIEVEAAVRQSHTDTIPQDAGSYRPRADDLRIAVFFLFFVQVAFFGTGNVASISSFYLEPVYRLVPVFNPFLMAVLLMFKIVVPYIILATSFHLLNTRLHLPPFSLFLVALTLTDVMTMTFFFNVTDTGSWLEIGQSISFFCISSLLLVWAAGTCAVGELLMADTTLPVPKEKNK</sequence>
<dbReference type="PANTHER" id="PTHR12250">
    <property type="entry name" value="PHOSPHATIDYLINOSITOL GLYCAN, CLASS N"/>
    <property type="match status" value="1"/>
</dbReference>
<keyword evidence="12" id="KW-0961">Cell wall biogenesis/degradation</keyword>
<keyword evidence="11" id="KW-0325">Glycoprotein</keyword>
<protein>
    <recommendedName>
        <fullName evidence="4 14">GPI ethanolamine phosphate transferase 1</fullName>
        <ecNumber evidence="14">2.-.-.-</ecNumber>
    </recommendedName>
</protein>
<dbReference type="EC" id="2.-.-.-" evidence="14"/>
<feature type="transmembrane region" description="Helical" evidence="14">
    <location>
        <begin position="7"/>
        <end position="27"/>
    </location>
</feature>
<evidence type="ECO:0000259" key="15">
    <source>
        <dbReference type="Pfam" id="PF04987"/>
    </source>
</evidence>
<dbReference type="InterPro" id="IPR017852">
    <property type="entry name" value="GPI_EtnP_transferase_1_C"/>
</dbReference>
<dbReference type="Proteomes" id="UP000287166">
    <property type="component" value="Unassembled WGS sequence"/>
</dbReference>
<evidence type="ECO:0000256" key="1">
    <source>
        <dbReference type="ARBA" id="ARBA00004477"/>
    </source>
</evidence>
<dbReference type="GO" id="GO:0071555">
    <property type="term" value="P:cell wall organization"/>
    <property type="evidence" value="ECO:0007669"/>
    <property type="project" value="UniProtKB-KW"/>
</dbReference>
<evidence type="ECO:0000313" key="16">
    <source>
        <dbReference type="EMBL" id="GBE87075.1"/>
    </source>
</evidence>
<proteinExistence type="inferred from homology"/>
<dbReference type="UniPathway" id="UPA00196"/>
<dbReference type="FunFam" id="3.40.720.10:FF:000015">
    <property type="entry name" value="GPI ethanolamine phosphate transferase 1"/>
    <property type="match status" value="1"/>
</dbReference>
<keyword evidence="9 14" id="KW-1133">Transmembrane helix</keyword>
<dbReference type="RefSeq" id="XP_027617988.1">
    <property type="nucleotide sequence ID" value="XM_027762187.1"/>
</dbReference>
<evidence type="ECO:0000256" key="9">
    <source>
        <dbReference type="ARBA" id="ARBA00022989"/>
    </source>
</evidence>
<dbReference type="OrthoDB" id="2748310at2759"/>
<feature type="transmembrane region" description="Helical" evidence="14">
    <location>
        <begin position="840"/>
        <end position="861"/>
    </location>
</feature>
<keyword evidence="17" id="KW-1185">Reference proteome</keyword>
<dbReference type="GO" id="GO:0051377">
    <property type="term" value="F:mannose-ethanolamine phosphotransferase activity"/>
    <property type="evidence" value="ECO:0007669"/>
    <property type="project" value="UniProtKB-UniRule"/>
</dbReference>
<dbReference type="SUPFAM" id="SSF53649">
    <property type="entry name" value="Alkaline phosphatase-like"/>
    <property type="match status" value="1"/>
</dbReference>
<feature type="transmembrane region" description="Helical" evidence="14">
    <location>
        <begin position="524"/>
        <end position="541"/>
    </location>
</feature>
<feature type="transmembrane region" description="Helical" evidence="14">
    <location>
        <begin position="734"/>
        <end position="751"/>
    </location>
</feature>
<dbReference type="GO" id="GO:0006506">
    <property type="term" value="P:GPI anchor biosynthetic process"/>
    <property type="evidence" value="ECO:0007669"/>
    <property type="project" value="UniProtKB-UniPathway"/>
</dbReference>
<gene>
    <name evidence="16" type="ORF">SCP_1003220</name>
</gene>
<dbReference type="PANTHER" id="PTHR12250:SF0">
    <property type="entry name" value="GPI ETHANOLAMINE PHOSPHATE TRANSFERASE 1"/>
    <property type="match status" value="1"/>
</dbReference>
<comment type="pathway">
    <text evidence="2 14">Glycolipid biosynthesis; glycosylphosphatidylinositol-anchor biosynthesis.</text>
</comment>
<dbReference type="GO" id="GO:0005789">
    <property type="term" value="C:endoplasmic reticulum membrane"/>
    <property type="evidence" value="ECO:0007669"/>
    <property type="project" value="UniProtKB-SubCell"/>
</dbReference>
<feature type="transmembrane region" description="Helical" evidence="14">
    <location>
        <begin position="561"/>
        <end position="580"/>
    </location>
</feature>
<evidence type="ECO:0000256" key="8">
    <source>
        <dbReference type="ARBA" id="ARBA00022824"/>
    </source>
</evidence>